<sequence length="569" mass="62009">MKNRFKNIGLALVAVSILLTNGCETTELGVVPSPNELNPTQADVDFFLNSIQQLVAKVHSGTEGLAENGTAQFGMEAVRMQHSFGPTYRESYEPSDFDQIWDDTYAEALIDIRTMTPLAEEASQFTHIAIAQILEAYLITTMVDMFGDVPYSEAARGGEGIFNPAVDTGASIYAAADQLLQDAIVNLNRQELVLPTNDLYYGGDETQWIKAANTMRLRLAVQSRLVNPAESTAIINSLVGGGQLIVDAADDLQFQWGSNLAAPDSRHPYFDSNYDGQGPSSDFYTCNYYMNLMANQYGEADPRTRYYFYRQQEDYSGADVITKECVTEPAIPAWWAPFDVYCLVPATNGLNGLWGRNHLDDDGIPPDDNFRTLHGVYPIGGPFDDNSFNTAVSGSTAATFGLAGAGISPMLLAANTHLMLAESALVLGTSGDARVYLEEGVRQSMNKVAAFGAVLADGTGFEATPDAINAHIADILAAYDAGNDTDKLRIIAEQVFIASWCNGMEGYNTYRRTGQPDNLTPATRVADPGTFLRSMWYPQTASDNNTNITQKANPDTPVFWDTNPEGFVD</sequence>
<protein>
    <submittedName>
        <fullName evidence="2">SusD/RagB family nutrient-binding outer membrane lipoprotein</fullName>
    </submittedName>
</protein>
<dbReference type="InterPro" id="IPR024302">
    <property type="entry name" value="SusD-like"/>
</dbReference>
<dbReference type="Proteomes" id="UP000276603">
    <property type="component" value="Unassembled WGS sequence"/>
</dbReference>
<keyword evidence="2" id="KW-0449">Lipoprotein</keyword>
<feature type="compositionally biased region" description="Polar residues" evidence="1">
    <location>
        <begin position="542"/>
        <end position="553"/>
    </location>
</feature>
<dbReference type="Pfam" id="PF12771">
    <property type="entry name" value="SusD-like_2"/>
    <property type="match status" value="1"/>
</dbReference>
<accession>A0A3B0C496</accession>
<gene>
    <name evidence="2" type="ORF">D7Z94_15115</name>
</gene>
<dbReference type="SUPFAM" id="SSF48452">
    <property type="entry name" value="TPR-like"/>
    <property type="match status" value="1"/>
</dbReference>
<evidence type="ECO:0000313" key="3">
    <source>
        <dbReference type="Proteomes" id="UP000276603"/>
    </source>
</evidence>
<dbReference type="InterPro" id="IPR011990">
    <property type="entry name" value="TPR-like_helical_dom_sf"/>
</dbReference>
<dbReference type="AlphaFoldDB" id="A0A3B0C496"/>
<dbReference type="Pfam" id="PF12741">
    <property type="entry name" value="SusD-like"/>
    <property type="match status" value="1"/>
</dbReference>
<evidence type="ECO:0000256" key="1">
    <source>
        <dbReference type="SAM" id="MobiDB-lite"/>
    </source>
</evidence>
<proteinExistence type="predicted"/>
<evidence type="ECO:0000313" key="2">
    <source>
        <dbReference type="EMBL" id="RKN80340.1"/>
    </source>
</evidence>
<comment type="caution">
    <text evidence="2">The sequence shown here is derived from an EMBL/GenBank/DDBJ whole genome shotgun (WGS) entry which is preliminary data.</text>
</comment>
<dbReference type="OrthoDB" id="725917at2"/>
<name>A0A3B0C496_9FLAO</name>
<feature type="region of interest" description="Disordered" evidence="1">
    <location>
        <begin position="542"/>
        <end position="569"/>
    </location>
</feature>
<dbReference type="Gene3D" id="1.25.40.390">
    <property type="match status" value="2"/>
</dbReference>
<dbReference type="InterPro" id="IPR041662">
    <property type="entry name" value="SusD-like_2"/>
</dbReference>
<organism evidence="2 3">
    <name type="scientific">Ulvibacterium marinum</name>
    <dbReference type="NCBI Taxonomy" id="2419782"/>
    <lineage>
        <taxon>Bacteria</taxon>
        <taxon>Pseudomonadati</taxon>
        <taxon>Bacteroidota</taxon>
        <taxon>Flavobacteriia</taxon>
        <taxon>Flavobacteriales</taxon>
        <taxon>Flavobacteriaceae</taxon>
        <taxon>Ulvibacterium</taxon>
    </lineage>
</organism>
<keyword evidence="3" id="KW-1185">Reference proteome</keyword>
<dbReference type="EMBL" id="RBCJ01000003">
    <property type="protein sequence ID" value="RKN80340.1"/>
    <property type="molecule type" value="Genomic_DNA"/>
</dbReference>
<reference evidence="2 3" key="1">
    <citation type="submission" date="2018-10" db="EMBL/GenBank/DDBJ databases">
        <title>Ulvibacterium marinum gen. nov., sp. nov., a novel marine bacterium of the family Flavobacteriaceae, isolated from a culture of the green alga Ulva prolifera.</title>
        <authorList>
            <person name="Zhang Z."/>
        </authorList>
    </citation>
    <scope>NUCLEOTIDE SEQUENCE [LARGE SCALE GENOMIC DNA]</scope>
    <source>
        <strain evidence="2 3">CCMM003</strain>
    </source>
</reference>